<name>A0ABT1NFG1_9FIRM</name>
<dbReference type="Proteomes" id="UP001651880">
    <property type="component" value="Unassembled WGS sequence"/>
</dbReference>
<comment type="caution">
    <text evidence="3">The sequence shown here is derived from an EMBL/GenBank/DDBJ whole genome shotgun (WGS) entry which is preliminary data.</text>
</comment>
<gene>
    <name evidence="3" type="ORF">LJD61_10625</name>
</gene>
<dbReference type="HAMAP" id="MF_01103">
    <property type="entry name" value="UPF0291"/>
    <property type="match status" value="1"/>
</dbReference>
<keyword evidence="4" id="KW-1185">Reference proteome</keyword>
<organism evidence="3 4">
    <name type="scientific">Lutispora saccharofermentans</name>
    <dbReference type="NCBI Taxonomy" id="3024236"/>
    <lineage>
        <taxon>Bacteria</taxon>
        <taxon>Bacillati</taxon>
        <taxon>Bacillota</taxon>
        <taxon>Clostridia</taxon>
        <taxon>Lutisporales</taxon>
        <taxon>Lutisporaceae</taxon>
        <taxon>Lutispora</taxon>
    </lineage>
</organism>
<comment type="similarity">
    <text evidence="2">Belongs to the UPF0291 family.</text>
</comment>
<dbReference type="PANTHER" id="PTHR37300">
    <property type="entry name" value="UPF0291 PROTEIN CBO2609/CLC_2481"/>
    <property type="match status" value="1"/>
</dbReference>
<dbReference type="RefSeq" id="WP_255227514.1">
    <property type="nucleotide sequence ID" value="NZ_JAJEKE010000008.1"/>
</dbReference>
<dbReference type="EMBL" id="JAJEKE010000008">
    <property type="protein sequence ID" value="MCQ1529997.1"/>
    <property type="molecule type" value="Genomic_DNA"/>
</dbReference>
<sequence>MITKEDIGRINFLAKKSKDAGLTEEEKDEQQRLRRKYIDWVKSQVKAQLDTIEITDSHSDCGCGGHEHKHGHGCNCHKN</sequence>
<comment type="subcellular location">
    <subcellularLocation>
        <location evidence="2">Cytoplasm</location>
    </subcellularLocation>
</comment>
<dbReference type="PANTHER" id="PTHR37300:SF1">
    <property type="entry name" value="UPF0291 PROTEIN YNZC"/>
    <property type="match status" value="1"/>
</dbReference>
<evidence type="ECO:0000313" key="3">
    <source>
        <dbReference type="EMBL" id="MCQ1529997.1"/>
    </source>
</evidence>
<accession>A0ABT1NFG1</accession>
<reference evidence="3 4" key="1">
    <citation type="submission" date="2021-10" db="EMBL/GenBank/DDBJ databases">
        <title>Lutispora strain m25 sp. nov., a thermophilic, non-spore-forming bacterium isolated from a lab-scale methanogenic bioreactor digesting anaerobic sludge.</title>
        <authorList>
            <person name="El Houari A."/>
            <person name="Mcdonald J."/>
        </authorList>
    </citation>
    <scope>NUCLEOTIDE SEQUENCE [LARGE SCALE GENOMIC DNA]</scope>
    <source>
        <strain evidence="4">m25</strain>
    </source>
</reference>
<protein>
    <recommendedName>
        <fullName evidence="2">UPF0291 protein LJD61_10625</fullName>
    </recommendedName>
</protein>
<dbReference type="SUPFAM" id="SSF158221">
    <property type="entry name" value="YnzC-like"/>
    <property type="match status" value="1"/>
</dbReference>
<dbReference type="InterPro" id="IPR009242">
    <property type="entry name" value="DUF896"/>
</dbReference>
<evidence type="ECO:0000313" key="4">
    <source>
        <dbReference type="Proteomes" id="UP001651880"/>
    </source>
</evidence>
<proteinExistence type="inferred from homology"/>
<dbReference type="Pfam" id="PF05979">
    <property type="entry name" value="DUF896"/>
    <property type="match status" value="1"/>
</dbReference>
<evidence type="ECO:0000256" key="2">
    <source>
        <dbReference type="HAMAP-Rule" id="MF_01103"/>
    </source>
</evidence>
<dbReference type="Gene3D" id="1.10.287.540">
    <property type="entry name" value="Helix hairpin bin"/>
    <property type="match status" value="1"/>
</dbReference>
<evidence type="ECO:0000256" key="1">
    <source>
        <dbReference type="ARBA" id="ARBA00022490"/>
    </source>
</evidence>
<keyword evidence="1 2" id="KW-0963">Cytoplasm</keyword>